<dbReference type="GO" id="GO:0009966">
    <property type="term" value="P:regulation of signal transduction"/>
    <property type="evidence" value="ECO:0007669"/>
    <property type="project" value="UniProtKB-ARBA"/>
</dbReference>
<dbReference type="OrthoDB" id="6755555at2759"/>
<evidence type="ECO:0000259" key="2">
    <source>
        <dbReference type="Pfam" id="PF00632"/>
    </source>
</evidence>
<dbReference type="Proteomes" id="UP001153636">
    <property type="component" value="Chromosome 2"/>
</dbReference>
<organism evidence="3 4">
    <name type="scientific">Psylliodes chrysocephalus</name>
    <dbReference type="NCBI Taxonomy" id="3402493"/>
    <lineage>
        <taxon>Eukaryota</taxon>
        <taxon>Metazoa</taxon>
        <taxon>Ecdysozoa</taxon>
        <taxon>Arthropoda</taxon>
        <taxon>Hexapoda</taxon>
        <taxon>Insecta</taxon>
        <taxon>Pterygota</taxon>
        <taxon>Neoptera</taxon>
        <taxon>Endopterygota</taxon>
        <taxon>Coleoptera</taxon>
        <taxon>Polyphaga</taxon>
        <taxon>Cucujiformia</taxon>
        <taxon>Chrysomeloidea</taxon>
        <taxon>Chrysomelidae</taxon>
        <taxon>Galerucinae</taxon>
        <taxon>Alticini</taxon>
        <taxon>Psylliodes</taxon>
    </lineage>
</organism>
<protein>
    <recommendedName>
        <fullName evidence="2">HECT domain-containing protein</fullName>
    </recommendedName>
</protein>
<dbReference type="Pfam" id="PF00632">
    <property type="entry name" value="HECT"/>
    <property type="match status" value="1"/>
</dbReference>
<dbReference type="InterPro" id="IPR000569">
    <property type="entry name" value="HECT_dom"/>
</dbReference>
<sequence length="313" mass="36540">MFKEFQQLPLNVKIKMIATNGIEENGIDLGGILRDTLSEFWNTFFEKCTVGSGTKVPCIRHDFGKNEWEAIAKILCFGYKTEKYFPYKLSKCFIIFCFFNKVSDLSKNFLLFVGSADSDIIKEALNCLSNEDEFENMEELIDIVSRYDSKFLPTKQNLKKLLDEIAHKEFIQKPSYIINLWKPIFKNLLSEEDIENIYKKCTPTFRNINDNLCLPNTLTKEMINTYEYLKEYLRECNDDMRAKFLRFCTGADCLIVNSPIAIQFTNLDGFQRRPISHTCTSTLELPTTYNNLPDFREEFNSILNANFWNVEIA</sequence>
<name>A0A9P0CV15_9CUCU</name>
<dbReference type="InterPro" id="IPR035983">
    <property type="entry name" value="Hect_E3_ubiquitin_ligase"/>
</dbReference>
<gene>
    <name evidence="3" type="ORF">PSYICH_LOCUS6528</name>
</gene>
<dbReference type="SUPFAM" id="SSF56204">
    <property type="entry name" value="Hect, E3 ligase catalytic domain"/>
    <property type="match status" value="1"/>
</dbReference>
<reference evidence="3" key="1">
    <citation type="submission" date="2022-01" db="EMBL/GenBank/DDBJ databases">
        <authorList>
            <person name="King R."/>
        </authorList>
    </citation>
    <scope>NUCLEOTIDE SEQUENCE</scope>
</reference>
<proteinExistence type="predicted"/>
<evidence type="ECO:0000313" key="4">
    <source>
        <dbReference type="Proteomes" id="UP001153636"/>
    </source>
</evidence>
<evidence type="ECO:0000256" key="1">
    <source>
        <dbReference type="ARBA" id="ARBA00022786"/>
    </source>
</evidence>
<dbReference type="EMBL" id="OV651814">
    <property type="protein sequence ID" value="CAH1106723.1"/>
    <property type="molecule type" value="Genomic_DNA"/>
</dbReference>
<accession>A0A9P0CV15</accession>
<dbReference type="AlphaFoldDB" id="A0A9P0CV15"/>
<feature type="domain" description="HECT" evidence="2">
    <location>
        <begin position="223"/>
        <end position="292"/>
    </location>
</feature>
<keyword evidence="1" id="KW-0833">Ubl conjugation pathway</keyword>
<keyword evidence="4" id="KW-1185">Reference proteome</keyword>
<dbReference type="Gene3D" id="3.30.2410.10">
    <property type="entry name" value="Hect, E3 ligase catalytic domain"/>
    <property type="match status" value="1"/>
</dbReference>
<evidence type="ECO:0000313" key="3">
    <source>
        <dbReference type="EMBL" id="CAH1106723.1"/>
    </source>
</evidence>
<dbReference type="GO" id="GO:0004842">
    <property type="term" value="F:ubiquitin-protein transferase activity"/>
    <property type="evidence" value="ECO:0007669"/>
    <property type="project" value="InterPro"/>
</dbReference>